<evidence type="ECO:0000313" key="4">
    <source>
        <dbReference type="Proteomes" id="UP001597075"/>
    </source>
</evidence>
<feature type="region of interest" description="Disordered" evidence="1">
    <location>
        <begin position="420"/>
        <end position="507"/>
    </location>
</feature>
<dbReference type="EMBL" id="JBHUDL010000010">
    <property type="protein sequence ID" value="MFD1634362.1"/>
    <property type="molecule type" value="Genomic_DNA"/>
</dbReference>
<evidence type="ECO:0008006" key="5">
    <source>
        <dbReference type="Google" id="ProtNLM"/>
    </source>
</evidence>
<reference evidence="3 4" key="1">
    <citation type="journal article" date="2019" name="Int. J. Syst. Evol. Microbiol.">
        <title>The Global Catalogue of Microorganisms (GCM) 10K type strain sequencing project: providing services to taxonomists for standard genome sequencing and annotation.</title>
        <authorList>
            <consortium name="The Broad Institute Genomics Platform"/>
            <consortium name="The Broad Institute Genome Sequencing Center for Infectious Disease"/>
            <person name="Wu L."/>
            <person name="Ma J."/>
        </authorList>
    </citation>
    <scope>NUCLEOTIDE SEQUENCE [LARGE SCALE GENOMIC DNA]</scope>
    <source>
        <strain evidence="3 4">CGMCC 1.10594</strain>
    </source>
</reference>
<dbReference type="SUPFAM" id="SSF55486">
    <property type="entry name" value="Metalloproteases ('zincins'), catalytic domain"/>
    <property type="match status" value="1"/>
</dbReference>
<evidence type="ECO:0000313" key="3">
    <source>
        <dbReference type="EMBL" id="MFD1634362.1"/>
    </source>
</evidence>
<keyword evidence="2" id="KW-1133">Transmembrane helix</keyword>
<feature type="transmembrane region" description="Helical" evidence="2">
    <location>
        <begin position="510"/>
        <end position="529"/>
    </location>
</feature>
<name>A0ABD6D169_9EURY</name>
<dbReference type="RefSeq" id="WP_256404611.1">
    <property type="nucleotide sequence ID" value="NZ_CP187151.1"/>
</dbReference>
<protein>
    <recommendedName>
        <fullName evidence="5">PGF-CTERM sorting domain-containing protein</fullName>
    </recommendedName>
</protein>
<keyword evidence="2" id="KW-0812">Transmembrane</keyword>
<evidence type="ECO:0000256" key="1">
    <source>
        <dbReference type="SAM" id="MobiDB-lite"/>
    </source>
</evidence>
<keyword evidence="2" id="KW-0472">Membrane</keyword>
<dbReference type="Proteomes" id="UP001597075">
    <property type="component" value="Unassembled WGS sequence"/>
</dbReference>
<proteinExistence type="predicted"/>
<dbReference type="AlphaFoldDB" id="A0ABD6D169"/>
<gene>
    <name evidence="3" type="ORF">ACFSBJ_11570</name>
</gene>
<evidence type="ECO:0000256" key="2">
    <source>
        <dbReference type="SAM" id="Phobius"/>
    </source>
</evidence>
<dbReference type="InterPro" id="IPR027268">
    <property type="entry name" value="Peptidase_M4/M1_CTD_sf"/>
</dbReference>
<dbReference type="Gene3D" id="1.10.390.10">
    <property type="entry name" value="Neutral Protease Domain 2"/>
    <property type="match status" value="1"/>
</dbReference>
<comment type="caution">
    <text evidence="3">The sequence shown here is derived from an EMBL/GenBank/DDBJ whole genome shotgun (WGS) entry which is preliminary data.</text>
</comment>
<feature type="compositionally biased region" description="Low complexity" evidence="1">
    <location>
        <begin position="469"/>
        <end position="491"/>
    </location>
</feature>
<keyword evidence="4" id="KW-1185">Reference proteome</keyword>
<sequence length="533" mass="56852">MSARRGRTLFVVVLLVVAGVAPALAATGETDALPTERWRPAADASPSDGTLTQQAATTLGERIVASRNDDPGSVTLTFAYRIPDAVSGLRVAVPVLSLSGITVEGTDGFEREGETRFRWDTETERPSVSLRLAVGDTLGDGVRGVERDGWALVSQPNTRMQVRADTQPVRTTTFGVADSEPGYASSHLAYLGEHERRNVTAADENATFVLGATDANATRATTFLRTANEHFDFGVRHDRITVFVLPVTDESTANVDAATVDTAFWVGESGLRLDETGAVFSHEYVHTRLGTVGTRDATWLNEGSAEYYGHLFALNDGVGTYESFRADLQADAYAPDNRSVVLSDPQTWTGTTAHYDKGAHVLAALDAEIRRRTNEDRTLRDVFSGRSEPFADYQAFRGAVIEVADDESLGPWLDRYVTTDALPPLPDNPRYYVAAPELDPDSDGTASGAEVDRGQHPFVAGAGPDGIVATETDPTTASTTAAETEGENTGTESEEETGTARTNTEGSAPGFGVGAGVAAVALLVCGALCRRRE</sequence>
<accession>A0ABD6D169</accession>
<organism evidence="3 4">
    <name type="scientific">Haloplanus ruber</name>
    <dbReference type="NCBI Taxonomy" id="869892"/>
    <lineage>
        <taxon>Archaea</taxon>
        <taxon>Methanobacteriati</taxon>
        <taxon>Methanobacteriota</taxon>
        <taxon>Stenosarchaea group</taxon>
        <taxon>Halobacteria</taxon>
        <taxon>Halobacteriales</taxon>
        <taxon>Haloferacaceae</taxon>
        <taxon>Haloplanus</taxon>
    </lineage>
</organism>